<gene>
    <name evidence="3" type="ORF">N1851_006716</name>
</gene>
<evidence type="ECO:0000313" key="4">
    <source>
        <dbReference type="Proteomes" id="UP001174136"/>
    </source>
</evidence>
<dbReference type="InterPro" id="IPR027805">
    <property type="entry name" value="Transposase_HTH_dom"/>
</dbReference>
<feature type="domain" description="Transposase Helix-turn-helix" evidence="2">
    <location>
        <begin position="143"/>
        <end position="180"/>
    </location>
</feature>
<evidence type="ECO:0000256" key="1">
    <source>
        <dbReference type="SAM" id="MobiDB-lite"/>
    </source>
</evidence>
<evidence type="ECO:0000313" key="3">
    <source>
        <dbReference type="EMBL" id="KAK0151912.1"/>
    </source>
</evidence>
<proteinExistence type="predicted"/>
<dbReference type="AlphaFoldDB" id="A0AA47PA63"/>
<feature type="region of interest" description="Disordered" evidence="1">
    <location>
        <begin position="330"/>
        <end position="374"/>
    </location>
</feature>
<accession>A0AA47PA63</accession>
<protein>
    <recommendedName>
        <fullName evidence="2">Transposase Helix-turn-helix domain-containing protein</fullName>
    </recommendedName>
</protein>
<dbReference type="Proteomes" id="UP001174136">
    <property type="component" value="Unassembled WGS sequence"/>
</dbReference>
<feature type="compositionally biased region" description="Polar residues" evidence="1">
    <location>
        <begin position="36"/>
        <end position="53"/>
    </location>
</feature>
<feature type="region of interest" description="Disordered" evidence="1">
    <location>
        <begin position="24"/>
        <end position="53"/>
    </location>
</feature>
<keyword evidence="4" id="KW-1185">Reference proteome</keyword>
<reference evidence="3" key="1">
    <citation type="journal article" date="2023" name="Front. Mar. Sci.">
        <title>A new Merluccius polli reference genome to investigate the effects of global change in West African waters.</title>
        <authorList>
            <person name="Mateo J.L."/>
            <person name="Blanco-Fernandez C."/>
            <person name="Garcia-Vazquez E."/>
            <person name="Machado-Schiaffino G."/>
        </authorList>
    </citation>
    <scope>NUCLEOTIDE SEQUENCE</scope>
    <source>
        <strain evidence="3">C29</strain>
        <tissue evidence="3">Fin</tissue>
    </source>
</reference>
<dbReference type="PANTHER" id="PTHR23080">
    <property type="entry name" value="THAP DOMAIN PROTEIN"/>
    <property type="match status" value="1"/>
</dbReference>
<dbReference type="Pfam" id="PF13613">
    <property type="entry name" value="HTH_Tnp_4"/>
    <property type="match status" value="1"/>
</dbReference>
<comment type="caution">
    <text evidence="3">The sequence shown here is derived from an EMBL/GenBank/DDBJ whole genome shotgun (WGS) entry which is preliminary data.</text>
</comment>
<organism evidence="3 4">
    <name type="scientific">Merluccius polli</name>
    <name type="common">Benguela hake</name>
    <name type="synonym">Merluccius cadenati</name>
    <dbReference type="NCBI Taxonomy" id="89951"/>
    <lineage>
        <taxon>Eukaryota</taxon>
        <taxon>Metazoa</taxon>
        <taxon>Chordata</taxon>
        <taxon>Craniata</taxon>
        <taxon>Vertebrata</taxon>
        <taxon>Euteleostomi</taxon>
        <taxon>Actinopterygii</taxon>
        <taxon>Neopterygii</taxon>
        <taxon>Teleostei</taxon>
        <taxon>Neoteleostei</taxon>
        <taxon>Acanthomorphata</taxon>
        <taxon>Zeiogadaria</taxon>
        <taxon>Gadariae</taxon>
        <taxon>Gadiformes</taxon>
        <taxon>Gadoidei</taxon>
        <taxon>Merlucciidae</taxon>
        <taxon>Merluccius</taxon>
    </lineage>
</organism>
<feature type="compositionally biased region" description="Low complexity" evidence="1">
    <location>
        <begin position="344"/>
        <end position="361"/>
    </location>
</feature>
<feature type="compositionally biased region" description="Basic and acidic residues" evidence="1">
    <location>
        <begin position="363"/>
        <end position="374"/>
    </location>
</feature>
<sequence length="374" mass="41767">MKLKEDQQRRSACAVAMLDLQQTAESPGMSPDLMQTAEQPADNPQSDGISGNGTLNYQGYADAGCPTELTMDDIEKMEDVLRQNTTELGDLRTKALDTQFNQESFEKNEEKTKFYTGLPNFLVLIQIFELCEPYITCGPMSVLPKFEQLVLVLLRLNLPLKDLAFRFKISLPTASRVWHKYFWKYTVSKKALNFRNHIIPKFKIRQNPFNKNVIAVPHNKVTVLSIYNVKLCLNLVVVLMTPVQHDIIPIIDEAEALFVSTQTQIGLILARFTDSYGKRSGHSAALLGKFLFIHPSIFFRLSGVGSRGQQPKQGSPDFPFPSYYGQLFLGDPEAFPGQPRDIVSPACPGSSPGSPTSGTCPEHLTREASGRHPN</sequence>
<evidence type="ECO:0000259" key="2">
    <source>
        <dbReference type="Pfam" id="PF13613"/>
    </source>
</evidence>
<name>A0AA47PA63_MERPO</name>
<dbReference type="EMBL" id="JAOPHQ010001151">
    <property type="protein sequence ID" value="KAK0151912.1"/>
    <property type="molecule type" value="Genomic_DNA"/>
</dbReference>